<evidence type="ECO:0000256" key="1">
    <source>
        <dbReference type="SAM" id="MobiDB-lite"/>
    </source>
</evidence>
<reference evidence="2" key="2">
    <citation type="submission" date="2020-09" db="EMBL/GenBank/DDBJ databases">
        <authorList>
            <person name="Sun Q."/>
            <person name="Ohkuma M."/>
        </authorList>
    </citation>
    <scope>NUCLEOTIDE SEQUENCE</scope>
    <source>
        <strain evidence="2">JCM 17820</strain>
    </source>
</reference>
<dbReference type="Proteomes" id="UP000605784">
    <property type="component" value="Unassembled WGS sequence"/>
</dbReference>
<evidence type="ECO:0000313" key="3">
    <source>
        <dbReference type="Proteomes" id="UP000605784"/>
    </source>
</evidence>
<name>A0A830GNA9_9EURY</name>
<protein>
    <submittedName>
        <fullName evidence="2">Uncharacterized protein</fullName>
    </submittedName>
</protein>
<feature type="region of interest" description="Disordered" evidence="1">
    <location>
        <begin position="491"/>
        <end position="527"/>
    </location>
</feature>
<dbReference type="EMBL" id="BMOU01000005">
    <property type="protein sequence ID" value="GGN98638.1"/>
    <property type="molecule type" value="Genomic_DNA"/>
</dbReference>
<comment type="caution">
    <text evidence="2">The sequence shown here is derived from an EMBL/GenBank/DDBJ whole genome shotgun (WGS) entry which is preliminary data.</text>
</comment>
<keyword evidence="3" id="KW-1185">Reference proteome</keyword>
<dbReference type="RefSeq" id="WP_188999459.1">
    <property type="nucleotide sequence ID" value="NZ_BMOU01000005.1"/>
</dbReference>
<organism evidence="2 3">
    <name type="scientific">Haloarcula pellucida</name>
    <dbReference type="NCBI Taxonomy" id="1427151"/>
    <lineage>
        <taxon>Archaea</taxon>
        <taxon>Methanobacteriati</taxon>
        <taxon>Methanobacteriota</taxon>
        <taxon>Stenosarchaea group</taxon>
        <taxon>Halobacteria</taxon>
        <taxon>Halobacteriales</taxon>
        <taxon>Haloarculaceae</taxon>
        <taxon>Haloarcula</taxon>
    </lineage>
</organism>
<reference evidence="2" key="1">
    <citation type="journal article" date="2014" name="Int. J. Syst. Evol. Microbiol.">
        <title>Complete genome sequence of Corynebacterium casei LMG S-19264T (=DSM 44701T), isolated from a smear-ripened cheese.</title>
        <authorList>
            <consortium name="US DOE Joint Genome Institute (JGI-PGF)"/>
            <person name="Walter F."/>
            <person name="Albersmeier A."/>
            <person name="Kalinowski J."/>
            <person name="Ruckert C."/>
        </authorList>
    </citation>
    <scope>NUCLEOTIDE SEQUENCE</scope>
    <source>
        <strain evidence="2">JCM 17820</strain>
    </source>
</reference>
<accession>A0A830GNA9</accession>
<dbReference type="AlphaFoldDB" id="A0A830GNA9"/>
<proteinExistence type="predicted"/>
<evidence type="ECO:0000313" key="2">
    <source>
        <dbReference type="EMBL" id="GGN98638.1"/>
    </source>
</evidence>
<sequence length="649" mass="71934">MSSGSELPDGWWFEDQPCGRTRQPGLLQKKTVDRSIDTFVREILQNITDAGLDNGDPVEVTFRLLELDAEDRAAFDDAVCWEDLFAHAESAGREQDGAGIEDYIEYLEDGGPLRVLIAEEENTTGIQGNEVDKRTDYAALVRDPGRSNKESSSAGRHGLGSVVLWVASGLQSVVFNSSLADDGPEQESPRLVGRSFLPTHELSEGECYDTEGWFGSPTGLDNDQLERPESIWGDLASDMADDMLLSRSHLDSSGTSTMILGFRDPSDPSMDDQPGPEEILDTFETATIENFWPAISKDELRVKFDMAGEERQVTSDNIDDYDSIRPFVECYEQRLDASDSLGDPGEVASVDVDYNIQSLKEEVTPTDGQVTVAARKAYPHEEDFRSEIAYFRGAGMVVNYKPGRYLGFSGKYHAILVAGEARTPNGEDHSPADEAVENFLAMAEPVAHNKWYGSGNDELQAEYESGCAQTADSLTTGVLRDGLAELFYSDDIDTSKPASPDRDILPPTRSTKSKRPEPPGPSRAPLFEWGVTDCIEDRRWRFDGQIEPNRDLVTDWQVVIELRAMFEDDQEAEQIPIDDIEYEEKSNLDHTYSDGRVKLTATDDVGRVEFVVKSEQLAAVDPRLGDATETKFKIVDGYVSVPDDEEGSE</sequence>
<gene>
    <name evidence="2" type="ORF">GCM10009030_29250</name>
</gene>